<proteinExistence type="predicted"/>
<dbReference type="Proteomes" id="UP000187203">
    <property type="component" value="Unassembled WGS sequence"/>
</dbReference>
<dbReference type="OrthoDB" id="5853789at2759"/>
<keyword evidence="2" id="KW-0547">Nucleotide-binding</keyword>
<reference evidence="3" key="1">
    <citation type="submission" date="2013-09" db="EMBL/GenBank/DDBJ databases">
        <title>Corchorus olitorius genome sequencing.</title>
        <authorList>
            <person name="Alam M."/>
            <person name="Haque M.S."/>
            <person name="Islam M.S."/>
            <person name="Emdad E.M."/>
            <person name="Islam M.M."/>
            <person name="Ahmed B."/>
            <person name="Halim A."/>
            <person name="Hossen Q.M.M."/>
            <person name="Hossain M.Z."/>
            <person name="Ahmed R."/>
            <person name="Khan M.M."/>
            <person name="Islam R."/>
            <person name="Rashid M.M."/>
            <person name="Khan S.A."/>
            <person name="Rahman M.S."/>
            <person name="Alam M."/>
            <person name="Yahiya A.S."/>
            <person name="Khan M.S."/>
            <person name="Azam M.S."/>
            <person name="Haque T."/>
            <person name="Lashkar M.Z.H."/>
            <person name="Akhand A.I."/>
            <person name="Morshed G."/>
            <person name="Roy S."/>
            <person name="Uddin K.S."/>
            <person name="Rabeya T."/>
            <person name="Hossain A.S."/>
            <person name="Chowdhury A."/>
            <person name="Snigdha A.R."/>
            <person name="Mortoza M.S."/>
            <person name="Matin S.A."/>
            <person name="Hoque S.M.E."/>
            <person name="Islam M.K."/>
            <person name="Roy D.K."/>
            <person name="Haider R."/>
            <person name="Moosa M.M."/>
            <person name="Elias S.M."/>
            <person name="Hasan A.M."/>
            <person name="Jahan S."/>
            <person name="Shafiuddin M."/>
            <person name="Mahmood N."/>
            <person name="Shommy N.S."/>
        </authorList>
    </citation>
    <scope>NUCLEOTIDE SEQUENCE [LARGE SCALE GENOMIC DNA]</scope>
    <source>
        <strain evidence="3">cv. O-4</strain>
    </source>
</reference>
<name>A0A1R3JS73_9ROSI</name>
<evidence type="ECO:0000256" key="1">
    <source>
        <dbReference type="SAM" id="MobiDB-lite"/>
    </source>
</evidence>
<sequence>MENEKWSDFEKEEEDYQDDENDSVSELLRYYFQFSAISIAEDEGIDWRSALAGAAEQTQTLDFSPGCRSSTICRGICCTTTGSFHSNNTGSGGTCTQQPDSSVIDEVEKTVQSEAVDLSSQDWKSLKILPLDTRYKTEDVTATKGNEFEDYFLKCELLMGIYEKLKMELGRQQHFAFLPWKKFDQDNNVIQGKVVAKFCAKYLHQQVLKREAYAAGDIGTSVLSIFQCSFHLHVIQPIALSIAFVPTHSLLLCSLNCNLLYDMN</sequence>
<comment type="caution">
    <text evidence="2">The sequence shown here is derived from an EMBL/GenBank/DDBJ whole genome shotgun (WGS) entry which is preliminary data.</text>
</comment>
<accession>A0A1R3JS73</accession>
<keyword evidence="2" id="KW-0347">Helicase</keyword>
<dbReference type="GO" id="GO:0004386">
    <property type="term" value="F:helicase activity"/>
    <property type="evidence" value="ECO:0007669"/>
    <property type="project" value="UniProtKB-KW"/>
</dbReference>
<keyword evidence="2" id="KW-0378">Hydrolase</keyword>
<evidence type="ECO:0000313" key="2">
    <source>
        <dbReference type="EMBL" id="OMO97547.1"/>
    </source>
</evidence>
<organism evidence="2 3">
    <name type="scientific">Corchorus olitorius</name>
    <dbReference type="NCBI Taxonomy" id="93759"/>
    <lineage>
        <taxon>Eukaryota</taxon>
        <taxon>Viridiplantae</taxon>
        <taxon>Streptophyta</taxon>
        <taxon>Embryophyta</taxon>
        <taxon>Tracheophyta</taxon>
        <taxon>Spermatophyta</taxon>
        <taxon>Magnoliopsida</taxon>
        <taxon>eudicotyledons</taxon>
        <taxon>Gunneridae</taxon>
        <taxon>Pentapetalae</taxon>
        <taxon>rosids</taxon>
        <taxon>malvids</taxon>
        <taxon>Malvales</taxon>
        <taxon>Malvaceae</taxon>
        <taxon>Grewioideae</taxon>
        <taxon>Apeibeae</taxon>
        <taxon>Corchorus</taxon>
    </lineage>
</organism>
<dbReference type="AlphaFoldDB" id="A0A1R3JS73"/>
<feature type="region of interest" description="Disordered" evidence="1">
    <location>
        <begin position="1"/>
        <end position="20"/>
    </location>
</feature>
<gene>
    <name evidence="2" type="ORF">COLO4_14524</name>
</gene>
<protein>
    <submittedName>
        <fullName evidence="2">DEAD-box ATP-dependent RNA helicase 8-like protein</fullName>
    </submittedName>
</protein>
<dbReference type="EMBL" id="AWUE01015434">
    <property type="protein sequence ID" value="OMO97547.1"/>
    <property type="molecule type" value="Genomic_DNA"/>
</dbReference>
<feature type="compositionally biased region" description="Acidic residues" evidence="1">
    <location>
        <begin position="10"/>
        <end position="20"/>
    </location>
</feature>
<dbReference type="STRING" id="93759.A0A1R3JS73"/>
<keyword evidence="2" id="KW-0067">ATP-binding</keyword>
<evidence type="ECO:0000313" key="3">
    <source>
        <dbReference type="Proteomes" id="UP000187203"/>
    </source>
</evidence>
<keyword evidence="3" id="KW-1185">Reference proteome</keyword>